<dbReference type="EnsemblMetazoa" id="XM_038189239.1">
    <property type="protein sequence ID" value="XP_038045167.1"/>
    <property type="gene ID" value="LOC119719744"/>
</dbReference>
<keyword evidence="2" id="KW-1185">Reference proteome</keyword>
<reference evidence="1" key="1">
    <citation type="submission" date="2022-11" db="UniProtKB">
        <authorList>
            <consortium name="EnsemblMetazoa"/>
        </authorList>
    </citation>
    <scope>IDENTIFICATION</scope>
</reference>
<dbReference type="Proteomes" id="UP000887568">
    <property type="component" value="Unplaced"/>
</dbReference>
<sequence>MYQVRRPADKMSSFDKEKGLADDLVLKFVKTFVKKQGYHKLHAPWGAKDMDEVIDYIYAFAKKLPDISIDDGISLVEDVLGVFLVGLTLEEIKDPNEPGDYKKVDDAWSIWEPGLGGNELYGQLYLLPQASILNVCDLVAEITGVQCPDKLQDLELPIIQGPAFPLFDYSRVHNSINDYSISSDEKLPINTYIKNKNDHSYVVFSNLWESDGNTALALDDCISKGNALGFDLIDWKTSTQRDLSKCCYSGNRAISLVKEGEVTKDSESNLIEYQLTGVFSFQCDSDGLQGSNYEPYGYFYISAGSRNINQNYKIWEARANAISLTNGGIYRQPFMVRFQESEHFMDEVNNKITLHGHVKEDDTTGDDVIGNYDGKTYEANTLSELKKLEFRQDSEDIVTIELRLIPVTAVEEPAVLKDYVLSGNFEFSCDNDGVLQNWYEPYGSFSIDIGNRPENQGKEVWHWVRNEHEVKCWESVEQSFSFDFKEVEDFMSSGNTKGKVILHGKVLELDTGNSDVIGDYDGQTYDAYTLAERKTDKFSPDYQDRVIISLQITDKTSAPAKTQLPKQGPKVVKMNSETERQAVYRIMHAIFPLNRGLRKDRNADKTRQEL</sequence>
<name>A0A913Z0H8_PATMI</name>
<accession>A0A913Z0H8</accession>
<protein>
    <submittedName>
        <fullName evidence="1">Uncharacterized protein</fullName>
    </submittedName>
</protein>
<dbReference type="AlphaFoldDB" id="A0A913Z0H8"/>
<dbReference type="OrthoDB" id="10230715at2759"/>
<organism evidence="1 2">
    <name type="scientific">Patiria miniata</name>
    <name type="common">Bat star</name>
    <name type="synonym">Asterina miniata</name>
    <dbReference type="NCBI Taxonomy" id="46514"/>
    <lineage>
        <taxon>Eukaryota</taxon>
        <taxon>Metazoa</taxon>
        <taxon>Echinodermata</taxon>
        <taxon>Eleutherozoa</taxon>
        <taxon>Asterozoa</taxon>
        <taxon>Asteroidea</taxon>
        <taxon>Valvatacea</taxon>
        <taxon>Valvatida</taxon>
        <taxon>Asterinidae</taxon>
        <taxon>Patiria</taxon>
    </lineage>
</organism>
<proteinExistence type="predicted"/>
<evidence type="ECO:0000313" key="1">
    <source>
        <dbReference type="EnsemblMetazoa" id="XP_038045167.1"/>
    </source>
</evidence>
<evidence type="ECO:0000313" key="2">
    <source>
        <dbReference type="Proteomes" id="UP000887568"/>
    </source>
</evidence>
<dbReference type="RefSeq" id="XP_038045167.1">
    <property type="nucleotide sequence ID" value="XM_038189239.1"/>
</dbReference>
<dbReference type="GeneID" id="119719744"/>